<reference evidence="6 7" key="1">
    <citation type="submission" date="2019-03" db="EMBL/GenBank/DDBJ databases">
        <title>Lake Tanganyika Metagenome-Assembled Genomes (MAGs).</title>
        <authorList>
            <person name="Tran P."/>
        </authorList>
    </citation>
    <scope>NUCLEOTIDE SEQUENCE [LARGE SCALE GENOMIC DNA]</scope>
    <source>
        <strain evidence="6">K_DeepCast_65m_m2_236</strain>
    </source>
</reference>
<comment type="caution">
    <text evidence="6">The sequence shown here is derived from an EMBL/GenBank/DDBJ whole genome shotgun (WGS) entry which is preliminary data.</text>
</comment>
<dbReference type="InterPro" id="IPR028081">
    <property type="entry name" value="Leu-bd"/>
</dbReference>
<evidence type="ECO:0000313" key="6">
    <source>
        <dbReference type="EMBL" id="MBM3276210.1"/>
    </source>
</evidence>
<feature type="non-terminal residue" evidence="6">
    <location>
        <position position="252"/>
    </location>
</feature>
<evidence type="ECO:0000259" key="5">
    <source>
        <dbReference type="Pfam" id="PF13458"/>
    </source>
</evidence>
<dbReference type="GO" id="GO:0006865">
    <property type="term" value="P:amino acid transport"/>
    <property type="evidence" value="ECO:0007669"/>
    <property type="project" value="UniProtKB-KW"/>
</dbReference>
<dbReference type="Pfam" id="PF13458">
    <property type="entry name" value="Peripla_BP_6"/>
    <property type="match status" value="1"/>
</dbReference>
<dbReference type="InterPro" id="IPR028082">
    <property type="entry name" value="Peripla_BP_I"/>
</dbReference>
<organism evidence="6 7">
    <name type="scientific">Candidatus Tanganyikabacteria bacterium</name>
    <dbReference type="NCBI Taxonomy" id="2961651"/>
    <lineage>
        <taxon>Bacteria</taxon>
        <taxon>Bacillati</taxon>
        <taxon>Candidatus Sericytochromatia</taxon>
        <taxon>Candidatus Tanganyikabacteria</taxon>
    </lineage>
</organism>
<evidence type="ECO:0000313" key="7">
    <source>
        <dbReference type="Proteomes" id="UP000703893"/>
    </source>
</evidence>
<proteinExistence type="inferred from homology"/>
<feature type="domain" description="Leucine-binding protein" evidence="5">
    <location>
        <begin position="12"/>
        <end position="252"/>
    </location>
</feature>
<dbReference type="InterPro" id="IPR000709">
    <property type="entry name" value="Leu_Ile_Val-bd"/>
</dbReference>
<name>A0A937X8T0_9BACT</name>
<accession>A0A937X8T0</accession>
<keyword evidence="2" id="KW-0813">Transport</keyword>
<sequence length="252" mass="26268">MLAYILAAAAAVKIGVQGPMTGALAKQGQDMLNATRMAVEEVNAKGGVKGAKVEIAVGDDKGDPREGLLAARHLATSEVLGVVGPYNSGVTIPVTAEVYGPAGISVLTVATNPRVTERGLKTVFRVIGRDDQQGGIAAAQARKFSAARAAVLHNKNAYGQGLADEFSKAFKHLGGELVFSDGVATGEKDYRPTLTRLRQSKPDLLFFGGEYQDAGPLVRQARELGIKARFMSGDATLDPTFVTLAGSKAAEG</sequence>
<evidence type="ECO:0000256" key="2">
    <source>
        <dbReference type="ARBA" id="ARBA00022448"/>
    </source>
</evidence>
<keyword evidence="3" id="KW-0732">Signal</keyword>
<dbReference type="PANTHER" id="PTHR47151:SF2">
    <property type="entry name" value="AMINO ACID BINDING PROTEIN"/>
    <property type="match status" value="1"/>
</dbReference>
<evidence type="ECO:0000256" key="3">
    <source>
        <dbReference type="ARBA" id="ARBA00022729"/>
    </source>
</evidence>
<dbReference type="AlphaFoldDB" id="A0A937X8T0"/>
<evidence type="ECO:0000256" key="4">
    <source>
        <dbReference type="ARBA" id="ARBA00022970"/>
    </source>
</evidence>
<keyword evidence="4" id="KW-0029">Amino-acid transport</keyword>
<dbReference type="Proteomes" id="UP000703893">
    <property type="component" value="Unassembled WGS sequence"/>
</dbReference>
<dbReference type="CDD" id="cd06342">
    <property type="entry name" value="PBP1_ABC_LIVBP-like"/>
    <property type="match status" value="1"/>
</dbReference>
<dbReference type="EMBL" id="VGJX01000912">
    <property type="protein sequence ID" value="MBM3276210.1"/>
    <property type="molecule type" value="Genomic_DNA"/>
</dbReference>
<dbReference type="Gene3D" id="3.40.50.2300">
    <property type="match status" value="2"/>
</dbReference>
<comment type="similarity">
    <text evidence="1">Belongs to the leucine-binding protein family.</text>
</comment>
<evidence type="ECO:0000256" key="1">
    <source>
        <dbReference type="ARBA" id="ARBA00010062"/>
    </source>
</evidence>
<dbReference type="PANTHER" id="PTHR47151">
    <property type="entry name" value="LEU/ILE/VAL-BINDING ABC TRANSPORTER SUBUNIT"/>
    <property type="match status" value="1"/>
</dbReference>
<dbReference type="SUPFAM" id="SSF53822">
    <property type="entry name" value="Periplasmic binding protein-like I"/>
    <property type="match status" value="1"/>
</dbReference>
<protein>
    <submittedName>
        <fullName evidence="6">Branched-chain amino acid ABC transporter substrate-binding protein</fullName>
    </submittedName>
</protein>
<gene>
    <name evidence="6" type="ORF">FJZ00_13735</name>
</gene>
<dbReference type="PRINTS" id="PR00337">
    <property type="entry name" value="LEUILEVALBP"/>
</dbReference>